<sequence>MRSRRFVIGGLLGGGLLGIVASAQPWWRARGEGADVPFTGTESTAGLSQALVVVALAGTLLLLSLRTRGARALAVVLALTGCGIIATGVLRPQPGSGAVRTRLRETSLTDQYVLAATAWPYVYAAAGVIIVAAAVVTLLRAGRWPHRADRFQRAGAGTVETAGEPDASAWWQAMDAGVDPTLPQTSPRQVPGLGEAPDVHESDSRDTMGHQPHKDAHQNLGMRDE</sequence>
<dbReference type="AlphaFoldDB" id="A0A6J4PI72"/>
<protein>
    <recommendedName>
        <fullName evidence="4">Tryptophan-associated membrane protein</fullName>
    </recommendedName>
</protein>
<feature type="transmembrane region" description="Helical" evidence="2">
    <location>
        <begin position="72"/>
        <end position="90"/>
    </location>
</feature>
<dbReference type="EMBL" id="CADCUO010000195">
    <property type="protein sequence ID" value="CAA9411598.1"/>
    <property type="molecule type" value="Genomic_DNA"/>
</dbReference>
<keyword evidence="2" id="KW-0812">Transmembrane</keyword>
<dbReference type="Pfam" id="PF09534">
    <property type="entry name" value="Trp_oprn_chp"/>
    <property type="match status" value="1"/>
</dbReference>
<dbReference type="InterPro" id="IPR019051">
    <property type="entry name" value="Trp_biosyn_TM_oprn/chp"/>
</dbReference>
<proteinExistence type="predicted"/>
<organism evidence="3">
    <name type="scientific">uncultured Propionibacteriaceae bacterium</name>
    <dbReference type="NCBI Taxonomy" id="257457"/>
    <lineage>
        <taxon>Bacteria</taxon>
        <taxon>Bacillati</taxon>
        <taxon>Actinomycetota</taxon>
        <taxon>Actinomycetes</taxon>
        <taxon>Propionibacteriales</taxon>
        <taxon>Propionibacteriaceae</taxon>
        <taxon>environmental samples</taxon>
    </lineage>
</organism>
<gene>
    <name evidence="3" type="ORF">AVDCRST_MAG75-2786</name>
</gene>
<accession>A0A6J4PI72</accession>
<feature type="region of interest" description="Disordered" evidence="1">
    <location>
        <begin position="177"/>
        <end position="225"/>
    </location>
</feature>
<keyword evidence="2" id="KW-1133">Transmembrane helix</keyword>
<evidence type="ECO:0008006" key="4">
    <source>
        <dbReference type="Google" id="ProtNLM"/>
    </source>
</evidence>
<evidence type="ECO:0000256" key="2">
    <source>
        <dbReference type="SAM" id="Phobius"/>
    </source>
</evidence>
<evidence type="ECO:0000313" key="3">
    <source>
        <dbReference type="EMBL" id="CAA9411598.1"/>
    </source>
</evidence>
<feature type="compositionally biased region" description="Basic and acidic residues" evidence="1">
    <location>
        <begin position="197"/>
        <end position="225"/>
    </location>
</feature>
<feature type="transmembrane region" description="Helical" evidence="2">
    <location>
        <begin position="121"/>
        <end position="141"/>
    </location>
</feature>
<name>A0A6J4PI72_9ACTN</name>
<evidence type="ECO:0000256" key="1">
    <source>
        <dbReference type="SAM" id="MobiDB-lite"/>
    </source>
</evidence>
<feature type="transmembrane region" description="Helical" evidence="2">
    <location>
        <begin position="46"/>
        <end position="65"/>
    </location>
</feature>
<reference evidence="3" key="1">
    <citation type="submission" date="2020-02" db="EMBL/GenBank/DDBJ databases">
        <authorList>
            <person name="Meier V. D."/>
        </authorList>
    </citation>
    <scope>NUCLEOTIDE SEQUENCE</scope>
    <source>
        <strain evidence="3">AVDCRST_MAG75</strain>
    </source>
</reference>
<keyword evidence="2" id="KW-0472">Membrane</keyword>